<evidence type="ECO:0000313" key="2">
    <source>
        <dbReference type="EMBL" id="PWA53875.1"/>
    </source>
</evidence>
<dbReference type="STRING" id="35608.A0A2U1LXY4"/>
<dbReference type="AlphaFoldDB" id="A0A2U1LXY4"/>
<gene>
    <name evidence="2" type="ORF">CTI12_AA440910</name>
</gene>
<comment type="similarity">
    <text evidence="1">Belongs to the ARG7 family.</text>
</comment>
<dbReference type="EMBL" id="PKPP01007271">
    <property type="protein sequence ID" value="PWA53875.1"/>
    <property type="molecule type" value="Genomic_DNA"/>
</dbReference>
<protein>
    <submittedName>
        <fullName evidence="2">Auxin responsive SAUR protein</fullName>
    </submittedName>
</protein>
<dbReference type="PANTHER" id="PTHR31175:SF50">
    <property type="entry name" value="AUXIN-RESPONSIVE PROTEIN FAMILY, PUTATIVE-RELATED"/>
    <property type="match status" value="1"/>
</dbReference>
<accession>A0A2U1LXY4</accession>
<evidence type="ECO:0000256" key="1">
    <source>
        <dbReference type="ARBA" id="ARBA00006974"/>
    </source>
</evidence>
<dbReference type="GO" id="GO:0009733">
    <property type="term" value="P:response to auxin"/>
    <property type="evidence" value="ECO:0007669"/>
    <property type="project" value="InterPro"/>
</dbReference>
<evidence type="ECO:0000313" key="3">
    <source>
        <dbReference type="Proteomes" id="UP000245207"/>
    </source>
</evidence>
<reference evidence="2 3" key="1">
    <citation type="journal article" date="2018" name="Mol. Plant">
        <title>The genome of Artemisia annua provides insight into the evolution of Asteraceae family and artemisinin biosynthesis.</title>
        <authorList>
            <person name="Shen Q."/>
            <person name="Zhang L."/>
            <person name="Liao Z."/>
            <person name="Wang S."/>
            <person name="Yan T."/>
            <person name="Shi P."/>
            <person name="Liu M."/>
            <person name="Fu X."/>
            <person name="Pan Q."/>
            <person name="Wang Y."/>
            <person name="Lv Z."/>
            <person name="Lu X."/>
            <person name="Zhang F."/>
            <person name="Jiang W."/>
            <person name="Ma Y."/>
            <person name="Chen M."/>
            <person name="Hao X."/>
            <person name="Li L."/>
            <person name="Tang Y."/>
            <person name="Lv G."/>
            <person name="Zhou Y."/>
            <person name="Sun X."/>
            <person name="Brodelius P.E."/>
            <person name="Rose J.K.C."/>
            <person name="Tang K."/>
        </authorList>
    </citation>
    <scope>NUCLEOTIDE SEQUENCE [LARGE SCALE GENOMIC DNA]</scope>
    <source>
        <strain evidence="3">cv. Huhao1</strain>
        <tissue evidence="2">Leaf</tissue>
    </source>
</reference>
<comment type="caution">
    <text evidence="2">The sequence shown here is derived from an EMBL/GenBank/DDBJ whole genome shotgun (WGS) entry which is preliminary data.</text>
</comment>
<dbReference type="OrthoDB" id="1936278at2759"/>
<dbReference type="PANTHER" id="PTHR31175">
    <property type="entry name" value="AUXIN-RESPONSIVE FAMILY PROTEIN"/>
    <property type="match status" value="1"/>
</dbReference>
<organism evidence="2 3">
    <name type="scientific">Artemisia annua</name>
    <name type="common">Sweet wormwood</name>
    <dbReference type="NCBI Taxonomy" id="35608"/>
    <lineage>
        <taxon>Eukaryota</taxon>
        <taxon>Viridiplantae</taxon>
        <taxon>Streptophyta</taxon>
        <taxon>Embryophyta</taxon>
        <taxon>Tracheophyta</taxon>
        <taxon>Spermatophyta</taxon>
        <taxon>Magnoliopsida</taxon>
        <taxon>eudicotyledons</taxon>
        <taxon>Gunneridae</taxon>
        <taxon>Pentapetalae</taxon>
        <taxon>asterids</taxon>
        <taxon>campanulids</taxon>
        <taxon>Asterales</taxon>
        <taxon>Asteraceae</taxon>
        <taxon>Asteroideae</taxon>
        <taxon>Anthemideae</taxon>
        <taxon>Artemisiinae</taxon>
        <taxon>Artemisia</taxon>
    </lineage>
</organism>
<sequence length="140" mass="16283">MVSLKKLVAMARKWQNLAALRRKRIALPRAVNVNDATTVDKGCFVVYSCDEVRFVIPIDYLKNDLFQELLEMAEEEYGSQRDGPIRLPLKAAFMQYTISHIERQISKELEEELRITITSWKCLCTSNMQFEQVQTHLLVC</sequence>
<proteinExistence type="inferred from homology"/>
<dbReference type="Pfam" id="PF02519">
    <property type="entry name" value="Auxin_inducible"/>
    <property type="match status" value="1"/>
</dbReference>
<dbReference type="Proteomes" id="UP000245207">
    <property type="component" value="Unassembled WGS sequence"/>
</dbReference>
<name>A0A2U1LXY4_ARTAN</name>
<keyword evidence="3" id="KW-1185">Reference proteome</keyword>
<dbReference type="InterPro" id="IPR003676">
    <property type="entry name" value="SAUR_fam"/>
</dbReference>